<proteinExistence type="predicted"/>
<evidence type="ECO:0000313" key="1">
    <source>
        <dbReference type="EMBL" id="KAF2464567.1"/>
    </source>
</evidence>
<gene>
    <name evidence="1" type="ORF">BDR25DRAFT_396650</name>
</gene>
<protein>
    <submittedName>
        <fullName evidence="1">Uncharacterized protein</fullName>
    </submittedName>
</protein>
<dbReference type="Proteomes" id="UP000799755">
    <property type="component" value="Unassembled WGS sequence"/>
</dbReference>
<organism evidence="1 2">
    <name type="scientific">Lindgomyces ingoldianus</name>
    <dbReference type="NCBI Taxonomy" id="673940"/>
    <lineage>
        <taxon>Eukaryota</taxon>
        <taxon>Fungi</taxon>
        <taxon>Dikarya</taxon>
        <taxon>Ascomycota</taxon>
        <taxon>Pezizomycotina</taxon>
        <taxon>Dothideomycetes</taxon>
        <taxon>Pleosporomycetidae</taxon>
        <taxon>Pleosporales</taxon>
        <taxon>Lindgomycetaceae</taxon>
        <taxon>Lindgomyces</taxon>
    </lineage>
</organism>
<comment type="caution">
    <text evidence="1">The sequence shown here is derived from an EMBL/GenBank/DDBJ whole genome shotgun (WGS) entry which is preliminary data.</text>
</comment>
<accession>A0ACB6QCC5</accession>
<name>A0ACB6QCC5_9PLEO</name>
<keyword evidence="2" id="KW-1185">Reference proteome</keyword>
<sequence length="512" mass="56680">MSVEHSRLAETLLKSDIIRVDSSIVSQLRQSLKTFVELARVATLNEEGNDRDAQALHSLSENTFAQFDRRTPTSVMLASRSSRHAGPPTGWKAASIWPLLHRRQFGDSWLSYGPWTIAPRVVPPSIISRSLSYRSFGFGVDVIRSSLQIAYDALVDPGLHGFSHDVTQSMFQYALTDFTKEELSFIIRWYLGPGVSELPSLGFATSTFSASSEVEGKPTIQSLPHLRKGNQPGLYIPYAPALKDHYVGAFDLKSYLQGLGAFEFNLQTISMLASFPDTTMPYGEILPPLNVAGFNTSRLPGLEGRISAYQNPYNFDSFFAGSDFTQYSTYNHSAPSSETRTDSRRLLTISTPKFLQEVAMVSVCLGHGPAVLRGAIPDALRASSFYFLDVNLGSHLFSIKDSKRCRFGLVQSTKLHRFCKCASAFQLCLFLSFGYEGSRTKPSAATPSRPISRPVSSFKCATSTGDLLFLINWKGCSSVEGRYCNEHTLDFCGVFMAAIIGTTSYSYQEKVW</sequence>
<reference evidence="1" key="1">
    <citation type="journal article" date="2020" name="Stud. Mycol.">
        <title>101 Dothideomycetes genomes: a test case for predicting lifestyles and emergence of pathogens.</title>
        <authorList>
            <person name="Haridas S."/>
            <person name="Albert R."/>
            <person name="Binder M."/>
            <person name="Bloem J."/>
            <person name="Labutti K."/>
            <person name="Salamov A."/>
            <person name="Andreopoulos B."/>
            <person name="Baker S."/>
            <person name="Barry K."/>
            <person name="Bills G."/>
            <person name="Bluhm B."/>
            <person name="Cannon C."/>
            <person name="Castanera R."/>
            <person name="Culley D."/>
            <person name="Daum C."/>
            <person name="Ezra D."/>
            <person name="Gonzalez J."/>
            <person name="Henrissat B."/>
            <person name="Kuo A."/>
            <person name="Liang C."/>
            <person name="Lipzen A."/>
            <person name="Lutzoni F."/>
            <person name="Magnuson J."/>
            <person name="Mondo S."/>
            <person name="Nolan M."/>
            <person name="Ohm R."/>
            <person name="Pangilinan J."/>
            <person name="Park H.-J."/>
            <person name="Ramirez L."/>
            <person name="Alfaro M."/>
            <person name="Sun H."/>
            <person name="Tritt A."/>
            <person name="Yoshinaga Y."/>
            <person name="Zwiers L.-H."/>
            <person name="Turgeon B."/>
            <person name="Goodwin S."/>
            <person name="Spatafora J."/>
            <person name="Crous P."/>
            <person name="Grigoriev I."/>
        </authorList>
    </citation>
    <scope>NUCLEOTIDE SEQUENCE</scope>
    <source>
        <strain evidence="1">ATCC 200398</strain>
    </source>
</reference>
<evidence type="ECO:0000313" key="2">
    <source>
        <dbReference type="Proteomes" id="UP000799755"/>
    </source>
</evidence>
<dbReference type="EMBL" id="MU003535">
    <property type="protein sequence ID" value="KAF2464567.1"/>
    <property type="molecule type" value="Genomic_DNA"/>
</dbReference>